<evidence type="ECO:0000313" key="1">
    <source>
        <dbReference type="EMBL" id="CAG8732467.1"/>
    </source>
</evidence>
<comment type="caution">
    <text evidence="1">The sequence shown here is derived from an EMBL/GenBank/DDBJ whole genome shotgun (WGS) entry which is preliminary data.</text>
</comment>
<gene>
    <name evidence="1" type="ORF">FCALED_LOCUS15077</name>
</gene>
<feature type="non-terminal residue" evidence="1">
    <location>
        <position position="1"/>
    </location>
</feature>
<dbReference type="AlphaFoldDB" id="A0A9N9IE90"/>
<protein>
    <submittedName>
        <fullName evidence="1">6817_t:CDS:1</fullName>
    </submittedName>
</protein>
<evidence type="ECO:0000313" key="2">
    <source>
        <dbReference type="Proteomes" id="UP000789570"/>
    </source>
</evidence>
<name>A0A9N9IE90_9GLOM</name>
<sequence length="113" mass="13265">ESHDMIYAHIALVKLEINYIHVMLLKISLFMQLKRQILHTEMRPSTNTLTTNEPSKKDKEIDISEFTSLEVVKFDYQYSCQTLRIVLENLNIVITLQSQSPYPIILFPLWPLS</sequence>
<dbReference type="Proteomes" id="UP000789570">
    <property type="component" value="Unassembled WGS sequence"/>
</dbReference>
<accession>A0A9N9IE90</accession>
<reference evidence="1" key="1">
    <citation type="submission" date="2021-06" db="EMBL/GenBank/DDBJ databases">
        <authorList>
            <person name="Kallberg Y."/>
            <person name="Tangrot J."/>
            <person name="Rosling A."/>
        </authorList>
    </citation>
    <scope>NUCLEOTIDE SEQUENCE</scope>
    <source>
        <strain evidence="1">UK204</strain>
    </source>
</reference>
<keyword evidence="2" id="KW-1185">Reference proteome</keyword>
<proteinExistence type="predicted"/>
<dbReference type="EMBL" id="CAJVPQ010012624">
    <property type="protein sequence ID" value="CAG8732467.1"/>
    <property type="molecule type" value="Genomic_DNA"/>
</dbReference>
<organism evidence="1 2">
    <name type="scientific">Funneliformis caledonium</name>
    <dbReference type="NCBI Taxonomy" id="1117310"/>
    <lineage>
        <taxon>Eukaryota</taxon>
        <taxon>Fungi</taxon>
        <taxon>Fungi incertae sedis</taxon>
        <taxon>Mucoromycota</taxon>
        <taxon>Glomeromycotina</taxon>
        <taxon>Glomeromycetes</taxon>
        <taxon>Glomerales</taxon>
        <taxon>Glomeraceae</taxon>
        <taxon>Funneliformis</taxon>
    </lineage>
</organism>